<evidence type="ECO:0000256" key="4">
    <source>
        <dbReference type="ARBA" id="ARBA00023163"/>
    </source>
</evidence>
<name>A0A5C7FSJ1_9BACT</name>
<dbReference type="CDD" id="cd06171">
    <property type="entry name" value="Sigma70_r4"/>
    <property type="match status" value="1"/>
</dbReference>
<dbReference type="InterPro" id="IPR036388">
    <property type="entry name" value="WH-like_DNA-bd_sf"/>
</dbReference>
<keyword evidence="2" id="KW-0805">Transcription regulation</keyword>
<evidence type="ECO:0000256" key="1">
    <source>
        <dbReference type="ARBA" id="ARBA00010641"/>
    </source>
</evidence>
<dbReference type="InterPro" id="IPR013324">
    <property type="entry name" value="RNA_pol_sigma_r3/r4-like"/>
</dbReference>
<dbReference type="OrthoDB" id="9795666at2"/>
<evidence type="ECO:0000256" key="2">
    <source>
        <dbReference type="ARBA" id="ARBA00023015"/>
    </source>
</evidence>
<accession>A0A5C7FSJ1</accession>
<dbReference type="GO" id="GO:0016987">
    <property type="term" value="F:sigma factor activity"/>
    <property type="evidence" value="ECO:0007669"/>
    <property type="project" value="UniProtKB-KW"/>
</dbReference>
<dbReference type="InterPro" id="IPR013325">
    <property type="entry name" value="RNA_pol_sigma_r2"/>
</dbReference>
<proteinExistence type="inferred from homology"/>
<dbReference type="Gene3D" id="1.10.1740.10">
    <property type="match status" value="1"/>
</dbReference>
<sequence>MTNQELKQLNGPLYKECIGLAISLTKDKTVALDLVQEAYYLANKRHQTFEEGSNLRRWIKTIVYNTFVSDYRKEKRRREMMKDQPPVNSWIDRSIINNPAESNMSAQDLARIVEDVPDMYRQCFLRYVNGMSYLQIANSMNMPIGTVKSRVFTARQMLKLRLEKIGRLAG</sequence>
<gene>
    <name evidence="7" type="ORF">FUA23_04230</name>
</gene>
<evidence type="ECO:0000313" key="8">
    <source>
        <dbReference type="Proteomes" id="UP000321907"/>
    </source>
</evidence>
<dbReference type="PANTHER" id="PTHR43133">
    <property type="entry name" value="RNA POLYMERASE ECF-TYPE SIGMA FACTO"/>
    <property type="match status" value="1"/>
</dbReference>
<feature type="domain" description="RNA polymerase sigma-70 region 2" evidence="5">
    <location>
        <begin position="18"/>
        <end position="77"/>
    </location>
</feature>
<dbReference type="AlphaFoldDB" id="A0A5C7FSJ1"/>
<evidence type="ECO:0000259" key="6">
    <source>
        <dbReference type="Pfam" id="PF08281"/>
    </source>
</evidence>
<dbReference type="GO" id="GO:0003677">
    <property type="term" value="F:DNA binding"/>
    <property type="evidence" value="ECO:0007669"/>
    <property type="project" value="InterPro"/>
</dbReference>
<dbReference type="SUPFAM" id="SSF88659">
    <property type="entry name" value="Sigma3 and sigma4 domains of RNA polymerase sigma factors"/>
    <property type="match status" value="1"/>
</dbReference>
<evidence type="ECO:0000313" key="7">
    <source>
        <dbReference type="EMBL" id="TXF91018.1"/>
    </source>
</evidence>
<dbReference type="InterPro" id="IPR007627">
    <property type="entry name" value="RNA_pol_sigma70_r2"/>
</dbReference>
<comment type="similarity">
    <text evidence="1">Belongs to the sigma-70 factor family. ECF subfamily.</text>
</comment>
<evidence type="ECO:0000259" key="5">
    <source>
        <dbReference type="Pfam" id="PF04542"/>
    </source>
</evidence>
<dbReference type="InterPro" id="IPR014284">
    <property type="entry name" value="RNA_pol_sigma-70_dom"/>
</dbReference>
<keyword evidence="4" id="KW-0804">Transcription</keyword>
<dbReference type="PANTHER" id="PTHR43133:SF25">
    <property type="entry name" value="RNA POLYMERASE SIGMA FACTOR RFAY-RELATED"/>
    <property type="match status" value="1"/>
</dbReference>
<dbReference type="InterPro" id="IPR013249">
    <property type="entry name" value="RNA_pol_sigma70_r4_t2"/>
</dbReference>
<dbReference type="Pfam" id="PF08281">
    <property type="entry name" value="Sigma70_r4_2"/>
    <property type="match status" value="1"/>
</dbReference>
<keyword evidence="3" id="KW-0731">Sigma factor</keyword>
<evidence type="ECO:0000256" key="3">
    <source>
        <dbReference type="ARBA" id="ARBA00023082"/>
    </source>
</evidence>
<dbReference type="Pfam" id="PF04542">
    <property type="entry name" value="Sigma70_r2"/>
    <property type="match status" value="1"/>
</dbReference>
<protein>
    <submittedName>
        <fullName evidence="7">RNA polymerase sigma factor</fullName>
    </submittedName>
</protein>
<dbReference type="SUPFAM" id="SSF88946">
    <property type="entry name" value="Sigma2 domain of RNA polymerase sigma factors"/>
    <property type="match status" value="1"/>
</dbReference>
<dbReference type="Gene3D" id="1.10.10.10">
    <property type="entry name" value="Winged helix-like DNA-binding domain superfamily/Winged helix DNA-binding domain"/>
    <property type="match status" value="1"/>
</dbReference>
<dbReference type="GO" id="GO:0006352">
    <property type="term" value="P:DNA-templated transcription initiation"/>
    <property type="evidence" value="ECO:0007669"/>
    <property type="project" value="InterPro"/>
</dbReference>
<organism evidence="7 8">
    <name type="scientific">Neolewinella aurantiaca</name>
    <dbReference type="NCBI Taxonomy" id="2602767"/>
    <lineage>
        <taxon>Bacteria</taxon>
        <taxon>Pseudomonadati</taxon>
        <taxon>Bacteroidota</taxon>
        <taxon>Saprospiria</taxon>
        <taxon>Saprospirales</taxon>
        <taxon>Lewinellaceae</taxon>
        <taxon>Neolewinella</taxon>
    </lineage>
</organism>
<dbReference type="RefSeq" id="WP_147929475.1">
    <property type="nucleotide sequence ID" value="NZ_VOXD01000004.1"/>
</dbReference>
<keyword evidence="8" id="KW-1185">Reference proteome</keyword>
<comment type="caution">
    <text evidence="7">The sequence shown here is derived from an EMBL/GenBank/DDBJ whole genome shotgun (WGS) entry which is preliminary data.</text>
</comment>
<dbReference type="InterPro" id="IPR039425">
    <property type="entry name" value="RNA_pol_sigma-70-like"/>
</dbReference>
<dbReference type="NCBIfam" id="TIGR02937">
    <property type="entry name" value="sigma70-ECF"/>
    <property type="match status" value="1"/>
</dbReference>
<feature type="domain" description="RNA polymerase sigma factor 70 region 4 type 2" evidence="6">
    <location>
        <begin position="108"/>
        <end position="158"/>
    </location>
</feature>
<dbReference type="Proteomes" id="UP000321907">
    <property type="component" value="Unassembled WGS sequence"/>
</dbReference>
<reference evidence="7 8" key="1">
    <citation type="submission" date="2019-08" db="EMBL/GenBank/DDBJ databases">
        <title>Lewinella sp. strain SSH13 Genome sequencing and assembly.</title>
        <authorList>
            <person name="Kim I."/>
        </authorList>
    </citation>
    <scope>NUCLEOTIDE SEQUENCE [LARGE SCALE GENOMIC DNA]</scope>
    <source>
        <strain evidence="7 8">SSH13</strain>
    </source>
</reference>
<dbReference type="EMBL" id="VOXD01000004">
    <property type="protein sequence ID" value="TXF91018.1"/>
    <property type="molecule type" value="Genomic_DNA"/>
</dbReference>